<dbReference type="RefSeq" id="WP_344781552.1">
    <property type="nucleotide sequence ID" value="NZ_BAABAF010000004.1"/>
</dbReference>
<keyword evidence="2" id="KW-1185">Reference proteome</keyword>
<reference evidence="2" key="1">
    <citation type="journal article" date="2019" name="Int. J. Syst. Evol. Microbiol.">
        <title>The Global Catalogue of Microorganisms (GCM) 10K type strain sequencing project: providing services to taxonomists for standard genome sequencing and annotation.</title>
        <authorList>
            <consortium name="The Broad Institute Genomics Platform"/>
            <consortium name="The Broad Institute Genome Sequencing Center for Infectious Disease"/>
            <person name="Wu L."/>
            <person name="Ma J."/>
        </authorList>
    </citation>
    <scope>NUCLEOTIDE SEQUENCE [LARGE SCALE GENOMIC DNA]</scope>
    <source>
        <strain evidence="2">JCM 16950</strain>
    </source>
</reference>
<comment type="caution">
    <text evidence="1">The sequence shown here is derived from an EMBL/GenBank/DDBJ whole genome shotgun (WGS) entry which is preliminary data.</text>
</comment>
<evidence type="ECO:0000313" key="2">
    <source>
        <dbReference type="Proteomes" id="UP001500540"/>
    </source>
</evidence>
<organism evidence="1 2">
    <name type="scientific">Microbacterium kribbense</name>
    <dbReference type="NCBI Taxonomy" id="433645"/>
    <lineage>
        <taxon>Bacteria</taxon>
        <taxon>Bacillati</taxon>
        <taxon>Actinomycetota</taxon>
        <taxon>Actinomycetes</taxon>
        <taxon>Micrococcales</taxon>
        <taxon>Microbacteriaceae</taxon>
        <taxon>Microbacterium</taxon>
    </lineage>
</organism>
<accession>A0ABP7GCP4</accession>
<name>A0ABP7GCP4_9MICO</name>
<sequence>MSEQQPSHLDLRTATVRELLVELDTVEKARALGDCHRLRSQERGVCVELARRRKSDRHQSIFDSV</sequence>
<gene>
    <name evidence="1" type="ORF">GCM10022240_11890</name>
</gene>
<proteinExistence type="predicted"/>
<dbReference type="EMBL" id="BAABAF010000004">
    <property type="protein sequence ID" value="GAA3760949.1"/>
    <property type="molecule type" value="Genomic_DNA"/>
</dbReference>
<dbReference type="Proteomes" id="UP001500540">
    <property type="component" value="Unassembled WGS sequence"/>
</dbReference>
<protein>
    <submittedName>
        <fullName evidence="1">Uncharacterized protein</fullName>
    </submittedName>
</protein>
<evidence type="ECO:0000313" key="1">
    <source>
        <dbReference type="EMBL" id="GAA3760949.1"/>
    </source>
</evidence>